<dbReference type="RefSeq" id="WP_331375507.1">
    <property type="nucleotide sequence ID" value="NZ_CP133151.1"/>
</dbReference>
<keyword evidence="1" id="KW-0614">Plasmid</keyword>
<reference evidence="1" key="1">
    <citation type="submission" date="2023-08" db="EMBL/GenBank/DDBJ databases">
        <title>Complete genome sequence of Sinorhizobium chiapanecum ITTG S70 isolated from Acaciella angustissima nodules in Chiapas-Mexico.</title>
        <authorList>
            <person name="Rincon-Rosales R."/>
            <person name="Rogel M.A."/>
            <person name="Rincon-Medina C.I."/>
            <person name="Guerrero G."/>
            <person name="Manzano-Gomez L.A."/>
            <person name="Lopez-Lopez A."/>
            <person name="Rincon Molina F.A."/>
            <person name="Martinez-Romero E."/>
        </authorList>
    </citation>
    <scope>NUCLEOTIDE SEQUENCE</scope>
    <source>
        <strain evidence="1">ITTG S70</strain>
        <plasmid evidence="1">pSchITTGS70c</plasmid>
    </source>
</reference>
<geneLocation type="plasmid" evidence="1 2">
    <name>pSchITTGS70c</name>
</geneLocation>
<gene>
    <name evidence="1" type="ORF">RB548_24190</name>
</gene>
<name>A0ABZ2BJ98_9HYPH</name>
<dbReference type="Proteomes" id="UP001432360">
    <property type="component" value="Plasmid pSchITTGS70c"/>
</dbReference>
<evidence type="ECO:0000313" key="2">
    <source>
        <dbReference type="Proteomes" id="UP001432360"/>
    </source>
</evidence>
<accession>A0ABZ2BJ98</accession>
<evidence type="ECO:0000313" key="1">
    <source>
        <dbReference type="EMBL" id="WVT06446.1"/>
    </source>
</evidence>
<sequence length="56" mass="6360">MSDEASAATKPRQDTALYVHYCEYPGCAKWGGFGFAAGKDEPRWFCFEHRPERKGC</sequence>
<proteinExistence type="predicted"/>
<keyword evidence="2" id="KW-1185">Reference proteome</keyword>
<evidence type="ECO:0008006" key="3">
    <source>
        <dbReference type="Google" id="ProtNLM"/>
    </source>
</evidence>
<dbReference type="EMBL" id="CP133151">
    <property type="protein sequence ID" value="WVT06446.1"/>
    <property type="molecule type" value="Genomic_DNA"/>
</dbReference>
<organism evidence="1 2">
    <name type="scientific">Sinorhizobium chiapasense</name>
    <dbReference type="NCBI Taxonomy" id="501572"/>
    <lineage>
        <taxon>Bacteria</taxon>
        <taxon>Pseudomonadati</taxon>
        <taxon>Pseudomonadota</taxon>
        <taxon>Alphaproteobacteria</taxon>
        <taxon>Hyphomicrobiales</taxon>
        <taxon>Rhizobiaceae</taxon>
        <taxon>Sinorhizobium/Ensifer group</taxon>
        <taxon>Sinorhizobium</taxon>
    </lineage>
</organism>
<protein>
    <recommendedName>
        <fullName evidence="3">GcrA cell cycle regulator</fullName>
    </recommendedName>
</protein>